<dbReference type="EMBL" id="PQIB02000003">
    <property type="protein sequence ID" value="RLN29360.1"/>
    <property type="molecule type" value="Genomic_DNA"/>
</dbReference>
<evidence type="ECO:0000256" key="1">
    <source>
        <dbReference type="ARBA" id="ARBA00022737"/>
    </source>
</evidence>
<dbReference type="AlphaFoldDB" id="A0A3L6SY06"/>
<proteinExistence type="predicted"/>
<dbReference type="Gene3D" id="3.80.10.10">
    <property type="entry name" value="Ribonuclease Inhibitor"/>
    <property type="match status" value="1"/>
</dbReference>
<dbReference type="OrthoDB" id="689900at2759"/>
<reference evidence="4" key="1">
    <citation type="journal article" date="2019" name="Nat. Commun.">
        <title>The genome of broomcorn millet.</title>
        <authorList>
            <person name="Zou C."/>
            <person name="Miki D."/>
            <person name="Li D."/>
            <person name="Tang Q."/>
            <person name="Xiao L."/>
            <person name="Rajput S."/>
            <person name="Deng P."/>
            <person name="Jia W."/>
            <person name="Huang R."/>
            <person name="Zhang M."/>
            <person name="Sun Y."/>
            <person name="Hu J."/>
            <person name="Fu X."/>
            <person name="Schnable P.S."/>
            <person name="Li F."/>
            <person name="Zhang H."/>
            <person name="Feng B."/>
            <person name="Zhu X."/>
            <person name="Liu R."/>
            <person name="Schnable J.C."/>
            <person name="Zhu J.-K."/>
            <person name="Zhang H."/>
        </authorList>
    </citation>
    <scope>NUCLEOTIDE SEQUENCE [LARGE SCALE GENOMIC DNA]</scope>
</reference>
<protein>
    <recommendedName>
        <fullName evidence="2">Disease resistance R13L4/SHOC-2-like LRR domain-containing protein</fullName>
    </recommendedName>
</protein>
<dbReference type="STRING" id="4540.A0A3L6SY06"/>
<keyword evidence="4" id="KW-1185">Reference proteome</keyword>
<organism evidence="3 4">
    <name type="scientific">Panicum miliaceum</name>
    <name type="common">Proso millet</name>
    <name type="synonym">Broomcorn millet</name>
    <dbReference type="NCBI Taxonomy" id="4540"/>
    <lineage>
        <taxon>Eukaryota</taxon>
        <taxon>Viridiplantae</taxon>
        <taxon>Streptophyta</taxon>
        <taxon>Embryophyta</taxon>
        <taxon>Tracheophyta</taxon>
        <taxon>Spermatophyta</taxon>
        <taxon>Magnoliopsida</taxon>
        <taxon>Liliopsida</taxon>
        <taxon>Poales</taxon>
        <taxon>Poaceae</taxon>
        <taxon>PACMAD clade</taxon>
        <taxon>Panicoideae</taxon>
        <taxon>Panicodae</taxon>
        <taxon>Paniceae</taxon>
        <taxon>Panicinae</taxon>
        <taxon>Panicum</taxon>
        <taxon>Panicum sect. Panicum</taxon>
    </lineage>
</organism>
<name>A0A3L6SY06_PANMI</name>
<feature type="domain" description="Disease resistance R13L4/SHOC-2-like LRR" evidence="2">
    <location>
        <begin position="10"/>
        <end position="226"/>
    </location>
</feature>
<evidence type="ECO:0000313" key="3">
    <source>
        <dbReference type="EMBL" id="RLN29360.1"/>
    </source>
</evidence>
<gene>
    <name evidence="3" type="ORF">C2845_PM05G16110</name>
</gene>
<dbReference type="InterPro" id="IPR055414">
    <property type="entry name" value="LRR_R13L4/SHOC2-like"/>
</dbReference>
<evidence type="ECO:0000259" key="2">
    <source>
        <dbReference type="Pfam" id="PF23598"/>
    </source>
</evidence>
<sequence>MHSGYNGGVDLPPIRQITALHTLGVVNVRYPSICADLTRQTQLRKLGVSAISQKNSRRLLSAISGHHHLESLSLGLAKDNHVVRWDGMYYPKNLRSLKLYGNVQMLPPQIKELHNLKKLSLEIISFTEEDMQVLGKLEKLQTLRLFVMKFDNGELQFPIMPEDAERSALFPELMVLEIDCSSNLHICFPLRTVPNLELLKVCYRSGSPLKLSGLDHMICLKKVWLNGPSDVVLFDSVRQQLDRNPKKPVFE</sequence>
<dbReference type="Proteomes" id="UP000275267">
    <property type="component" value="Unassembled WGS sequence"/>
</dbReference>
<dbReference type="Pfam" id="PF23598">
    <property type="entry name" value="LRR_14"/>
    <property type="match status" value="1"/>
</dbReference>
<comment type="caution">
    <text evidence="3">The sequence shown here is derived from an EMBL/GenBank/DDBJ whole genome shotgun (WGS) entry which is preliminary data.</text>
</comment>
<dbReference type="SUPFAM" id="SSF52058">
    <property type="entry name" value="L domain-like"/>
    <property type="match status" value="1"/>
</dbReference>
<evidence type="ECO:0000313" key="4">
    <source>
        <dbReference type="Proteomes" id="UP000275267"/>
    </source>
</evidence>
<accession>A0A3L6SY06</accession>
<keyword evidence="1" id="KW-0677">Repeat</keyword>
<dbReference type="InterPro" id="IPR032675">
    <property type="entry name" value="LRR_dom_sf"/>
</dbReference>